<evidence type="ECO:0000256" key="3">
    <source>
        <dbReference type="ARBA" id="ARBA00022989"/>
    </source>
</evidence>
<protein>
    <submittedName>
        <fullName evidence="8">DUF1049 domain-containing protein</fullName>
    </submittedName>
</protein>
<evidence type="ECO:0000256" key="6">
    <source>
        <dbReference type="SAM" id="Phobius"/>
    </source>
</evidence>
<name>A0A317DXP2_9PROT</name>
<keyword evidence="2 6" id="KW-0812">Transmembrane</keyword>
<dbReference type="InterPro" id="IPR010445">
    <property type="entry name" value="LapA_dom"/>
</dbReference>
<keyword evidence="3 6" id="KW-1133">Transmembrane helix</keyword>
<evidence type="ECO:0000313" key="9">
    <source>
        <dbReference type="Proteomes" id="UP000246077"/>
    </source>
</evidence>
<feature type="transmembrane region" description="Helical" evidence="6">
    <location>
        <begin position="48"/>
        <end position="70"/>
    </location>
</feature>
<proteinExistence type="predicted"/>
<feature type="domain" description="Lipopolysaccharide assembly protein A" evidence="7">
    <location>
        <begin position="42"/>
        <end position="85"/>
    </location>
</feature>
<keyword evidence="1" id="KW-1003">Cell membrane</keyword>
<feature type="region of interest" description="Disordered" evidence="5">
    <location>
        <begin position="89"/>
        <end position="114"/>
    </location>
</feature>
<organism evidence="8 9">
    <name type="scientific">Zavarzinia compransoris</name>
    <dbReference type="NCBI Taxonomy" id="1264899"/>
    <lineage>
        <taxon>Bacteria</taxon>
        <taxon>Pseudomonadati</taxon>
        <taxon>Pseudomonadota</taxon>
        <taxon>Alphaproteobacteria</taxon>
        <taxon>Rhodospirillales</taxon>
        <taxon>Zavarziniaceae</taxon>
        <taxon>Zavarzinia</taxon>
    </lineage>
</organism>
<evidence type="ECO:0000256" key="4">
    <source>
        <dbReference type="ARBA" id="ARBA00023136"/>
    </source>
</evidence>
<dbReference type="EMBL" id="QGLF01000008">
    <property type="protein sequence ID" value="PWR17733.1"/>
    <property type="molecule type" value="Genomic_DNA"/>
</dbReference>
<dbReference type="AlphaFoldDB" id="A0A317DXP2"/>
<reference evidence="9" key="1">
    <citation type="submission" date="2018-05" db="EMBL/GenBank/DDBJ databases">
        <title>Zavarzinia sp. HR-AS.</title>
        <authorList>
            <person name="Lee Y."/>
            <person name="Jeon C.O."/>
        </authorList>
    </citation>
    <scope>NUCLEOTIDE SEQUENCE [LARGE SCALE GENOMIC DNA]</scope>
    <source>
        <strain evidence="9">DSM 1231</strain>
    </source>
</reference>
<evidence type="ECO:0000259" key="7">
    <source>
        <dbReference type="Pfam" id="PF06305"/>
    </source>
</evidence>
<dbReference type="Pfam" id="PF06305">
    <property type="entry name" value="LapA_dom"/>
    <property type="match status" value="1"/>
</dbReference>
<evidence type="ECO:0000313" key="8">
    <source>
        <dbReference type="EMBL" id="PWR17733.1"/>
    </source>
</evidence>
<dbReference type="Proteomes" id="UP000246077">
    <property type="component" value="Unassembled WGS sequence"/>
</dbReference>
<gene>
    <name evidence="8" type="ORF">DKG75_21530</name>
</gene>
<keyword evidence="4 6" id="KW-0472">Membrane</keyword>
<dbReference type="RefSeq" id="WP_109923261.1">
    <property type="nucleotide sequence ID" value="NZ_QGLF01000008.1"/>
</dbReference>
<dbReference type="GO" id="GO:0005886">
    <property type="term" value="C:plasma membrane"/>
    <property type="evidence" value="ECO:0007669"/>
    <property type="project" value="InterPro"/>
</dbReference>
<evidence type="ECO:0000256" key="2">
    <source>
        <dbReference type="ARBA" id="ARBA00022692"/>
    </source>
</evidence>
<evidence type="ECO:0000256" key="5">
    <source>
        <dbReference type="SAM" id="MobiDB-lite"/>
    </source>
</evidence>
<keyword evidence="9" id="KW-1185">Reference proteome</keyword>
<evidence type="ECO:0000256" key="1">
    <source>
        <dbReference type="ARBA" id="ARBA00022475"/>
    </source>
</evidence>
<comment type="caution">
    <text evidence="8">The sequence shown here is derived from an EMBL/GenBank/DDBJ whole genome shotgun (WGS) entry which is preliminary data.</text>
</comment>
<accession>A0A317DXP2</accession>
<sequence>MKLRTLLISLPIAVVLIALALANRAPVTLSLDPFAGATPAYAVTMPLFLALFLALIAGILIGGSVAWFSGFRKRRVLRRRVKVMKRDLDAAATAPAPPPAPVSQHGSGNLPAVR</sequence>